<dbReference type="EMBL" id="CZKA01000072">
    <property type="protein sequence ID" value="CUR60352.1"/>
    <property type="molecule type" value="Genomic_DNA"/>
</dbReference>
<name>A0A2P2CH86_9ZZZZ</name>
<reference evidence="2" key="1">
    <citation type="submission" date="2015-08" db="EMBL/GenBank/DDBJ databases">
        <authorList>
            <person name="Babu N.S."/>
            <person name="Beckwith C.J."/>
            <person name="Beseler K.G."/>
            <person name="Brison A."/>
            <person name="Carone J.V."/>
            <person name="Caskin T.P."/>
            <person name="Diamond M."/>
            <person name="Durham M.E."/>
            <person name="Foxe J.M."/>
            <person name="Go M."/>
            <person name="Henderson B.A."/>
            <person name="Jones I.B."/>
            <person name="McGettigan J.A."/>
            <person name="Micheletti S.J."/>
            <person name="Nasrallah M.E."/>
            <person name="Ortiz D."/>
            <person name="Piller C.R."/>
            <person name="Privatt S.R."/>
            <person name="Schneider S.L."/>
            <person name="Sharp S."/>
            <person name="Smith T.C."/>
            <person name="Stanton J.D."/>
            <person name="Ullery H.E."/>
            <person name="Wilson R.J."/>
            <person name="Serrano M.G."/>
            <person name="Buck G."/>
            <person name="Lee V."/>
            <person name="Wang Y."/>
            <person name="Carvalho R."/>
            <person name="Voegtly L."/>
            <person name="Shi R."/>
            <person name="Duckworth R."/>
            <person name="Johnson A."/>
            <person name="Loviza R."/>
            <person name="Walstead R."/>
            <person name="Shah Z."/>
            <person name="Kiflezghi M."/>
            <person name="Wade K."/>
            <person name="Ball S.L."/>
            <person name="Bradley K.W."/>
            <person name="Asai D.J."/>
            <person name="Bowman C.A."/>
            <person name="Russell D.A."/>
            <person name="Pope W.H."/>
            <person name="Jacobs-Sera D."/>
            <person name="Hendrix R.W."/>
            <person name="Hatfull G.F."/>
        </authorList>
    </citation>
    <scope>NUCLEOTIDE SEQUENCE</scope>
</reference>
<feature type="compositionally biased region" description="Basic residues" evidence="1">
    <location>
        <begin position="348"/>
        <end position="359"/>
    </location>
</feature>
<evidence type="ECO:0000313" key="2">
    <source>
        <dbReference type="EMBL" id="CUR60352.1"/>
    </source>
</evidence>
<sequence length="359" mass="40541">MTRVVHLHIGAPKTGTTYVQDRLSLNVDQLAKHGVSYPSRALGDASTFHFRAALDLLGQDWGGSPGHADGAWEAMVRKVRRQRGKVVISHEILAPAPADKVAKVMRDLRGSEVHLVYSVRDLGRQLPAAWQESIKQGRKWSFGRFLDRTEGGNAWFARAFDLPSVLDTWGSDLPPERIHVVTVPRRNSKDPDLLWRRFCQALDLDPAWAPLDSSKSNHSLGTAETQLIRRLNKKIGRGPRNEANFDDLVLRILAREELSGKRRSPKVTLPPDRFDWAEEQGRLWIAWLASRGVDVIGDAAELMPRRPDPDATWSDPDRVRSRPLLRASLDALEVMTREAASRPDPFLRRARRKLGRDQP</sequence>
<evidence type="ECO:0000256" key="1">
    <source>
        <dbReference type="SAM" id="MobiDB-lite"/>
    </source>
</evidence>
<gene>
    <name evidence="2" type="ORF">NOCA2740020</name>
</gene>
<proteinExistence type="predicted"/>
<accession>A0A2P2CH86</accession>
<dbReference type="Gene3D" id="3.40.50.300">
    <property type="entry name" value="P-loop containing nucleotide triphosphate hydrolases"/>
    <property type="match status" value="1"/>
</dbReference>
<evidence type="ECO:0008006" key="3">
    <source>
        <dbReference type="Google" id="ProtNLM"/>
    </source>
</evidence>
<dbReference type="InterPro" id="IPR027417">
    <property type="entry name" value="P-loop_NTPase"/>
</dbReference>
<dbReference type="AlphaFoldDB" id="A0A2P2CH86"/>
<feature type="region of interest" description="Disordered" evidence="1">
    <location>
        <begin position="339"/>
        <end position="359"/>
    </location>
</feature>
<protein>
    <recommendedName>
        <fullName evidence="3">Sulfotransferase family protein</fullName>
    </recommendedName>
</protein>
<organism evidence="2">
    <name type="scientific">metagenome</name>
    <dbReference type="NCBI Taxonomy" id="256318"/>
    <lineage>
        <taxon>unclassified sequences</taxon>
        <taxon>metagenomes</taxon>
    </lineage>
</organism>
<dbReference type="SUPFAM" id="SSF52540">
    <property type="entry name" value="P-loop containing nucleoside triphosphate hydrolases"/>
    <property type="match status" value="1"/>
</dbReference>